<dbReference type="OrthoDB" id="8565301at2"/>
<keyword evidence="1" id="KW-1133">Transmembrane helix</keyword>
<feature type="transmembrane region" description="Helical" evidence="1">
    <location>
        <begin position="12"/>
        <end position="32"/>
    </location>
</feature>
<sequence length="114" mass="12556">MEIWFVWLARAMYLGVFLIAGGMLYRAGRIALTRDLRYVADWRGRTMANPERHAHLVLAVNLLGGAALLAIGVAVLAVGLAFTVWTGAAGLVLWSYYFFLRVINARAEREGASS</sequence>
<evidence type="ECO:0008006" key="4">
    <source>
        <dbReference type="Google" id="ProtNLM"/>
    </source>
</evidence>
<comment type="caution">
    <text evidence="2">The sequence shown here is derived from an EMBL/GenBank/DDBJ whole genome shotgun (WGS) entry which is preliminary data.</text>
</comment>
<evidence type="ECO:0000313" key="2">
    <source>
        <dbReference type="EMBL" id="TCJ12832.1"/>
    </source>
</evidence>
<proteinExistence type="predicted"/>
<protein>
    <recommendedName>
        <fullName evidence="4">DUF3784 domain-containing protein</fullName>
    </recommendedName>
</protein>
<dbReference type="RefSeq" id="WP_131447662.1">
    <property type="nucleotide sequence ID" value="NZ_SJZB01000042.1"/>
</dbReference>
<dbReference type="AlphaFoldDB" id="A0A4R1B424"/>
<evidence type="ECO:0000256" key="1">
    <source>
        <dbReference type="SAM" id="Phobius"/>
    </source>
</evidence>
<evidence type="ECO:0000313" key="3">
    <source>
        <dbReference type="Proteomes" id="UP000295443"/>
    </source>
</evidence>
<feature type="transmembrane region" description="Helical" evidence="1">
    <location>
        <begin position="82"/>
        <end position="100"/>
    </location>
</feature>
<keyword evidence="1" id="KW-0812">Transmembrane</keyword>
<organism evidence="2 3">
    <name type="scientific">Parasulfuritortus cantonensis</name>
    <dbReference type="NCBI Taxonomy" id="2528202"/>
    <lineage>
        <taxon>Bacteria</taxon>
        <taxon>Pseudomonadati</taxon>
        <taxon>Pseudomonadota</taxon>
        <taxon>Betaproteobacteria</taxon>
        <taxon>Nitrosomonadales</taxon>
        <taxon>Thiobacillaceae</taxon>
        <taxon>Parasulfuritortus</taxon>
    </lineage>
</organism>
<feature type="transmembrane region" description="Helical" evidence="1">
    <location>
        <begin position="53"/>
        <end position="76"/>
    </location>
</feature>
<gene>
    <name evidence="2" type="ORF">EZJ19_11375</name>
</gene>
<keyword evidence="1" id="KW-0472">Membrane</keyword>
<accession>A0A4R1B424</accession>
<reference evidence="2 3" key="1">
    <citation type="submission" date="2019-03" db="EMBL/GenBank/DDBJ databases">
        <title>Genome sequence of Thiobacillaceae bacterium LSR1, a sulfur-oxidizing bacterium isolated from freshwater sediment.</title>
        <authorList>
            <person name="Li S."/>
        </authorList>
    </citation>
    <scope>NUCLEOTIDE SEQUENCE [LARGE SCALE GENOMIC DNA]</scope>
    <source>
        <strain evidence="2 3">LSR1</strain>
    </source>
</reference>
<dbReference type="EMBL" id="SJZB01000042">
    <property type="protein sequence ID" value="TCJ12832.1"/>
    <property type="molecule type" value="Genomic_DNA"/>
</dbReference>
<name>A0A4R1B424_9PROT</name>
<keyword evidence="3" id="KW-1185">Reference proteome</keyword>
<dbReference type="Proteomes" id="UP000295443">
    <property type="component" value="Unassembled WGS sequence"/>
</dbReference>